<evidence type="ECO:0000259" key="1">
    <source>
        <dbReference type="Pfam" id="PF00652"/>
    </source>
</evidence>
<dbReference type="InterPro" id="IPR000772">
    <property type="entry name" value="Ricin_B_lectin"/>
</dbReference>
<dbReference type="EMBL" id="HACG01014620">
    <property type="protein sequence ID" value="CEK61485.1"/>
    <property type="molecule type" value="Transcribed_RNA"/>
</dbReference>
<dbReference type="PROSITE" id="PS50231">
    <property type="entry name" value="RICIN_B_LECTIN"/>
    <property type="match status" value="1"/>
</dbReference>
<protein>
    <recommendedName>
        <fullName evidence="1">Ricin B lectin domain-containing protein</fullName>
    </recommendedName>
</protein>
<dbReference type="InterPro" id="IPR035992">
    <property type="entry name" value="Ricin_B-like_lectins"/>
</dbReference>
<dbReference type="AlphaFoldDB" id="A0A0B6Z1D3"/>
<reference evidence="2" key="1">
    <citation type="submission" date="2014-12" db="EMBL/GenBank/DDBJ databases">
        <title>Insight into the proteome of Arion vulgaris.</title>
        <authorList>
            <person name="Aradska J."/>
            <person name="Bulat T."/>
            <person name="Smidak R."/>
            <person name="Sarate P."/>
            <person name="Gangsoo J."/>
            <person name="Sialana F."/>
            <person name="Bilban M."/>
            <person name="Lubec G."/>
        </authorList>
    </citation>
    <scope>NUCLEOTIDE SEQUENCE</scope>
    <source>
        <tissue evidence="2">Skin</tissue>
    </source>
</reference>
<sequence length="60" mass="6835">KYNVAANQIFHPVSGQCLDSDATTHDIFMNTCNQNSKTQQWTFEKPDLEALKKDFENIAS</sequence>
<organism evidence="2">
    <name type="scientific">Arion vulgaris</name>
    <dbReference type="NCBI Taxonomy" id="1028688"/>
    <lineage>
        <taxon>Eukaryota</taxon>
        <taxon>Metazoa</taxon>
        <taxon>Spiralia</taxon>
        <taxon>Lophotrochozoa</taxon>
        <taxon>Mollusca</taxon>
        <taxon>Gastropoda</taxon>
        <taxon>Heterobranchia</taxon>
        <taxon>Euthyneura</taxon>
        <taxon>Panpulmonata</taxon>
        <taxon>Eupulmonata</taxon>
        <taxon>Stylommatophora</taxon>
        <taxon>Helicina</taxon>
        <taxon>Arionoidea</taxon>
        <taxon>Arionidae</taxon>
        <taxon>Arion</taxon>
    </lineage>
</organism>
<evidence type="ECO:0000313" key="2">
    <source>
        <dbReference type="EMBL" id="CEK61485.1"/>
    </source>
</evidence>
<feature type="domain" description="Ricin B lectin" evidence="1">
    <location>
        <begin position="2"/>
        <end position="41"/>
    </location>
</feature>
<dbReference type="Pfam" id="PF00652">
    <property type="entry name" value="Ricin_B_lectin"/>
    <property type="match status" value="1"/>
</dbReference>
<feature type="non-terminal residue" evidence="2">
    <location>
        <position position="1"/>
    </location>
</feature>
<gene>
    <name evidence="2" type="primary">ORF42392</name>
</gene>
<proteinExistence type="predicted"/>
<accession>A0A0B6Z1D3</accession>
<dbReference type="Gene3D" id="2.80.10.50">
    <property type="match status" value="1"/>
</dbReference>
<name>A0A0B6Z1D3_9EUPU</name>
<dbReference type="SUPFAM" id="SSF50370">
    <property type="entry name" value="Ricin B-like lectins"/>
    <property type="match status" value="1"/>
</dbReference>